<dbReference type="Proteomes" id="UP001223176">
    <property type="component" value="Segment"/>
</dbReference>
<evidence type="ECO:0000313" key="2">
    <source>
        <dbReference type="Proteomes" id="UP001223176"/>
    </source>
</evidence>
<accession>A0AAF0KYF1</accession>
<keyword evidence="2" id="KW-1185">Reference proteome</keyword>
<organism evidence="1 2">
    <name type="scientific">phage PKM.Lu.22.1</name>
    <dbReference type="NCBI Taxonomy" id="3049197"/>
    <lineage>
        <taxon>Viruses</taxon>
        <taxon>Duplodnaviria</taxon>
        <taxon>Heunggongvirae</taxon>
        <taxon>Uroviricota</taxon>
        <taxon>Caudoviricetes</taxon>
        <taxon>Grimontviridae</taxon>
    </lineage>
</organism>
<protein>
    <submittedName>
        <fullName evidence="1">Uncharacterized protein</fullName>
    </submittedName>
</protein>
<dbReference type="EMBL" id="OQ829281">
    <property type="protein sequence ID" value="WHS68255.1"/>
    <property type="molecule type" value="Genomic_DNA"/>
</dbReference>
<sequence>MASKRYNDLISLQKMKGQAVPRGKDKASYKKRAAAYAAMKARIKRRDDLSRLDESRPAGDAYYNNVWGF</sequence>
<evidence type="ECO:0000313" key="1">
    <source>
        <dbReference type="EMBL" id="WHS68255.1"/>
    </source>
</evidence>
<name>A0AAF0KYF1_9CAUD</name>
<proteinExistence type="predicted"/>
<reference evidence="1" key="1">
    <citation type="submission" date="2023-04" db="EMBL/GenBank/DDBJ databases">
        <title>Isolation and Characterization of Novel Plasmid-specific Phages Infecting Bacteria Carrying Diverse Conjugative Plasmids.</title>
        <authorList>
            <person name="Parra B."/>
            <person name="Cockx B."/>
            <person name="Lutz V.T."/>
            <person name="Bronsted L."/>
            <person name="Smets B.F."/>
            <person name="Dechesne A."/>
        </authorList>
    </citation>
    <scope>NUCLEOTIDE SEQUENCE</scope>
</reference>